<gene>
    <name evidence="2" type="ORF">FSC37_21770</name>
</gene>
<keyword evidence="1" id="KW-0472">Membrane</keyword>
<evidence type="ECO:0000313" key="2">
    <source>
        <dbReference type="EMBL" id="TXC67366.1"/>
    </source>
</evidence>
<keyword evidence="1" id="KW-1133">Transmembrane helix</keyword>
<dbReference type="CDD" id="cd05483">
    <property type="entry name" value="retropepsin_like_bacteria"/>
    <property type="match status" value="1"/>
</dbReference>
<evidence type="ECO:0000256" key="1">
    <source>
        <dbReference type="SAM" id="Phobius"/>
    </source>
</evidence>
<sequence>MSSELPSTFKIATIWLLIGLSLFLGVQWWQHRAQQLRFTVADRVIEIRRGPDGHYHWPGSIEGRPVDFLVDTGATGTAIPASLARELRLEAIGTVQSSTAGGIVTGEVMRADVELRGGVRAERLRVVALAGLDDRPLLGMDVLGRLRWTQVDGVLRIEPHAAR</sequence>
<name>A0A5C6U651_9BURK</name>
<feature type="transmembrane region" description="Helical" evidence="1">
    <location>
        <begin position="12"/>
        <end position="29"/>
    </location>
</feature>
<dbReference type="InterPro" id="IPR021109">
    <property type="entry name" value="Peptidase_aspartic_dom_sf"/>
</dbReference>
<dbReference type="Proteomes" id="UP000321832">
    <property type="component" value="Unassembled WGS sequence"/>
</dbReference>
<protein>
    <recommendedName>
        <fullName evidence="4">TIGR02281 family clan AA aspartic protease</fullName>
    </recommendedName>
</protein>
<dbReference type="InterPro" id="IPR034122">
    <property type="entry name" value="Retropepsin-like_bacterial"/>
</dbReference>
<dbReference type="Gene3D" id="2.40.70.10">
    <property type="entry name" value="Acid Proteases"/>
    <property type="match status" value="1"/>
</dbReference>
<organism evidence="2 3">
    <name type="scientific">Piscinibacter aquaticus</name>
    <dbReference type="NCBI Taxonomy" id="392597"/>
    <lineage>
        <taxon>Bacteria</taxon>
        <taxon>Pseudomonadati</taxon>
        <taxon>Pseudomonadota</taxon>
        <taxon>Betaproteobacteria</taxon>
        <taxon>Burkholderiales</taxon>
        <taxon>Sphaerotilaceae</taxon>
        <taxon>Piscinibacter</taxon>
    </lineage>
</organism>
<dbReference type="EMBL" id="VOPW01000001">
    <property type="protein sequence ID" value="TXC67366.1"/>
    <property type="molecule type" value="Genomic_DNA"/>
</dbReference>
<evidence type="ECO:0000313" key="3">
    <source>
        <dbReference type="Proteomes" id="UP000321832"/>
    </source>
</evidence>
<dbReference type="AlphaFoldDB" id="A0A5C6U651"/>
<accession>A0A5C6U651</accession>
<keyword evidence="3" id="KW-1185">Reference proteome</keyword>
<evidence type="ECO:0008006" key="4">
    <source>
        <dbReference type="Google" id="ProtNLM"/>
    </source>
</evidence>
<dbReference type="SUPFAM" id="SSF50630">
    <property type="entry name" value="Acid proteases"/>
    <property type="match status" value="1"/>
</dbReference>
<comment type="caution">
    <text evidence="2">The sequence shown here is derived from an EMBL/GenBank/DDBJ whole genome shotgun (WGS) entry which is preliminary data.</text>
</comment>
<reference evidence="2 3" key="1">
    <citation type="submission" date="2019-08" db="EMBL/GenBank/DDBJ databases">
        <authorList>
            <person name="Khan S.A."/>
            <person name="Jeon C.O."/>
            <person name="Jeong S.E."/>
        </authorList>
    </citation>
    <scope>NUCLEOTIDE SEQUENCE [LARGE SCALE GENOMIC DNA]</scope>
    <source>
        <strain evidence="3">IMCC1728</strain>
    </source>
</reference>
<dbReference type="Pfam" id="PF13975">
    <property type="entry name" value="gag-asp_proteas"/>
    <property type="match status" value="1"/>
</dbReference>
<keyword evidence="1" id="KW-0812">Transmembrane</keyword>
<proteinExistence type="predicted"/>